<organism evidence="2 3">
    <name type="scientific">Nesidiocoris tenuis</name>
    <dbReference type="NCBI Taxonomy" id="355587"/>
    <lineage>
        <taxon>Eukaryota</taxon>
        <taxon>Metazoa</taxon>
        <taxon>Ecdysozoa</taxon>
        <taxon>Arthropoda</taxon>
        <taxon>Hexapoda</taxon>
        <taxon>Insecta</taxon>
        <taxon>Pterygota</taxon>
        <taxon>Neoptera</taxon>
        <taxon>Paraneoptera</taxon>
        <taxon>Hemiptera</taxon>
        <taxon>Heteroptera</taxon>
        <taxon>Panheteroptera</taxon>
        <taxon>Cimicomorpha</taxon>
        <taxon>Miridae</taxon>
        <taxon>Dicyphina</taxon>
        <taxon>Nesidiocoris</taxon>
    </lineage>
</organism>
<proteinExistence type="predicted"/>
<feature type="region of interest" description="Disordered" evidence="1">
    <location>
        <begin position="23"/>
        <end position="42"/>
    </location>
</feature>
<protein>
    <submittedName>
        <fullName evidence="2">Uncharacterized protein</fullName>
    </submittedName>
</protein>
<evidence type="ECO:0000313" key="2">
    <source>
        <dbReference type="EMBL" id="CAB0000393.1"/>
    </source>
</evidence>
<dbReference type="Proteomes" id="UP000479000">
    <property type="component" value="Unassembled WGS sequence"/>
</dbReference>
<gene>
    <name evidence="2" type="ORF">NTEN_LOCUS6315</name>
</gene>
<evidence type="ECO:0000313" key="3">
    <source>
        <dbReference type="Proteomes" id="UP000479000"/>
    </source>
</evidence>
<name>A0A6H5GBN0_9HEMI</name>
<dbReference type="AlphaFoldDB" id="A0A6H5GBN0"/>
<feature type="non-terminal residue" evidence="2">
    <location>
        <position position="1"/>
    </location>
</feature>
<accession>A0A6H5GBN0</accession>
<keyword evidence="3" id="KW-1185">Reference proteome</keyword>
<dbReference type="EMBL" id="CADCXU010009463">
    <property type="protein sequence ID" value="CAB0000393.1"/>
    <property type="molecule type" value="Genomic_DNA"/>
</dbReference>
<sequence length="139" mass="15579">QLLAQADCEGLLEPQDYARLKQQRELHGRRTSSMENSLEDAPLRLEDVEGASQSSFNRVPRNVGRLGGLPYLEAALPLCAKRLLAQTRLAEQHHSAGWIGCKNDVVMVYNKKTTFFWVKNAKRALLNVAGEPYDVTART</sequence>
<evidence type="ECO:0000256" key="1">
    <source>
        <dbReference type="SAM" id="MobiDB-lite"/>
    </source>
</evidence>
<reference evidence="2 3" key="1">
    <citation type="submission" date="2020-02" db="EMBL/GenBank/DDBJ databases">
        <authorList>
            <person name="Ferguson B K."/>
        </authorList>
    </citation>
    <scope>NUCLEOTIDE SEQUENCE [LARGE SCALE GENOMIC DNA]</scope>
</reference>